<dbReference type="EMBL" id="CAJNRG010016919">
    <property type="protein sequence ID" value="CAF2213443.1"/>
    <property type="molecule type" value="Genomic_DNA"/>
</dbReference>
<organism evidence="3 5">
    <name type="scientific">Rotaria magnacalcarata</name>
    <dbReference type="NCBI Taxonomy" id="392030"/>
    <lineage>
        <taxon>Eukaryota</taxon>
        <taxon>Metazoa</taxon>
        <taxon>Spiralia</taxon>
        <taxon>Gnathifera</taxon>
        <taxon>Rotifera</taxon>
        <taxon>Eurotatoria</taxon>
        <taxon>Bdelloidea</taxon>
        <taxon>Philodinida</taxon>
        <taxon>Philodinidae</taxon>
        <taxon>Rotaria</taxon>
    </lineage>
</organism>
<dbReference type="EMBL" id="CAJNRF010018112">
    <property type="protein sequence ID" value="CAF2248650.1"/>
    <property type="molecule type" value="Genomic_DNA"/>
</dbReference>
<evidence type="ECO:0000313" key="6">
    <source>
        <dbReference type="Proteomes" id="UP000663866"/>
    </source>
</evidence>
<evidence type="ECO:0000313" key="2">
    <source>
        <dbReference type="EMBL" id="CAF2248650.1"/>
    </source>
</evidence>
<comment type="caution">
    <text evidence="3">The sequence shown here is derived from an EMBL/GenBank/DDBJ whole genome shotgun (WGS) entry which is preliminary data.</text>
</comment>
<dbReference type="Proteomes" id="UP000663842">
    <property type="component" value="Unassembled WGS sequence"/>
</dbReference>
<gene>
    <name evidence="4" type="ORF">OVN521_LOCUS30383</name>
    <name evidence="3" type="ORF">UXM345_LOCUS31753</name>
    <name evidence="2" type="ORF">WKI299_LOCUS36903</name>
    <name evidence="1" type="ORF">XDN619_LOCUS33412</name>
</gene>
<sequence>SVWIFGGLSDDFSYSKFQTSIDDINKSSSGKVLLNNIKYSDVCFNLNTDFPENGEGNIDLLVNRNLGEENHTIYIIQNVTKFTTGNEIIGVLAVETKTNKPRFMVNVFQGQNNQNKTEKQINFLVLSMKYFRSRAERLGAEEVKNDMAEQLLNDAKQLYKKTKADKKHQTRLTPADKQIFELSYIIVLYNYGDNNVEHDNEDEDQFF</sequence>
<protein>
    <submittedName>
        <fullName evidence="3">Uncharacterized protein</fullName>
    </submittedName>
</protein>
<proteinExistence type="predicted"/>
<dbReference type="AlphaFoldDB" id="A0A820G241"/>
<evidence type="ECO:0000313" key="1">
    <source>
        <dbReference type="EMBL" id="CAF2213443.1"/>
    </source>
</evidence>
<accession>A0A820G241</accession>
<evidence type="ECO:0000313" key="4">
    <source>
        <dbReference type="EMBL" id="CAF4276416.1"/>
    </source>
</evidence>
<keyword evidence="6" id="KW-1185">Reference proteome</keyword>
<feature type="non-terminal residue" evidence="3">
    <location>
        <position position="1"/>
    </location>
</feature>
<evidence type="ECO:0000313" key="3">
    <source>
        <dbReference type="EMBL" id="CAF4269987.1"/>
    </source>
</evidence>
<dbReference type="EMBL" id="CAJOBF010009167">
    <property type="protein sequence ID" value="CAF4269987.1"/>
    <property type="molecule type" value="Genomic_DNA"/>
</dbReference>
<evidence type="ECO:0000313" key="5">
    <source>
        <dbReference type="Proteomes" id="UP000663842"/>
    </source>
</evidence>
<dbReference type="Proteomes" id="UP000663856">
    <property type="component" value="Unassembled WGS sequence"/>
</dbReference>
<dbReference type="Proteomes" id="UP000663887">
    <property type="component" value="Unassembled WGS sequence"/>
</dbReference>
<reference evidence="3" key="1">
    <citation type="submission" date="2021-02" db="EMBL/GenBank/DDBJ databases">
        <authorList>
            <person name="Nowell W R."/>
        </authorList>
    </citation>
    <scope>NUCLEOTIDE SEQUENCE</scope>
</reference>
<dbReference type="Proteomes" id="UP000663866">
    <property type="component" value="Unassembled WGS sequence"/>
</dbReference>
<dbReference type="EMBL" id="CAJOBG010009920">
    <property type="protein sequence ID" value="CAF4276416.1"/>
    <property type="molecule type" value="Genomic_DNA"/>
</dbReference>
<name>A0A820G241_9BILA</name>